<evidence type="ECO:0008006" key="4">
    <source>
        <dbReference type="Google" id="ProtNLM"/>
    </source>
</evidence>
<dbReference type="EMBL" id="WMEX01000004">
    <property type="protein sequence ID" value="MYL26722.1"/>
    <property type="molecule type" value="Genomic_DNA"/>
</dbReference>
<evidence type="ECO:0000313" key="3">
    <source>
        <dbReference type="Proteomes" id="UP000460751"/>
    </source>
</evidence>
<feature type="chain" id="PRO_5040836645" description="DUF4175 domain-containing protein" evidence="1">
    <location>
        <begin position="25"/>
        <end position="193"/>
    </location>
</feature>
<organism evidence="2 3">
    <name type="scientific">Vreelandella halophila</name>
    <dbReference type="NCBI Taxonomy" id="86177"/>
    <lineage>
        <taxon>Bacteria</taxon>
        <taxon>Pseudomonadati</taxon>
        <taxon>Pseudomonadota</taxon>
        <taxon>Gammaproteobacteria</taxon>
        <taxon>Oceanospirillales</taxon>
        <taxon>Halomonadaceae</taxon>
        <taxon>Vreelandella</taxon>
    </lineage>
</organism>
<evidence type="ECO:0000313" key="2">
    <source>
        <dbReference type="EMBL" id="MYL26722.1"/>
    </source>
</evidence>
<feature type="signal peptide" evidence="1">
    <location>
        <begin position="1"/>
        <end position="24"/>
    </location>
</feature>
<keyword evidence="1" id="KW-0732">Signal</keyword>
<proteinExistence type="predicted"/>
<dbReference type="Proteomes" id="UP000460751">
    <property type="component" value="Unassembled WGS sequence"/>
</dbReference>
<comment type="caution">
    <text evidence="2">The sequence shown here is derived from an EMBL/GenBank/DDBJ whole genome shotgun (WGS) entry which is preliminary data.</text>
</comment>
<dbReference type="AlphaFoldDB" id="A0A9X4YB93"/>
<sequence length="193" mass="22219">MMIRALNTFCAALVLLLVALPAMAQPLSDDRIERFLASLEDLESLGEQVENTDMFGDMGQEIQEQAMRKGEFRPMRMMVEKMRDHEMHDEFAAAVSDHGFQRPEDWADTGDRIMRAMAAMELKKHNRGDMQAEMGAMMEQMENNPNISEQQRKRMRQQMEQAMAGMKAMADAPEEDIEAVRPYRDRIRGAMND</sequence>
<reference evidence="2 3" key="1">
    <citation type="submission" date="2019-11" db="EMBL/GenBank/DDBJ databases">
        <title>Genome sequences of 17 halophilic strains isolated from different environments.</title>
        <authorList>
            <person name="Furrow R.E."/>
        </authorList>
    </citation>
    <scope>NUCLEOTIDE SEQUENCE [LARGE SCALE GENOMIC DNA]</scope>
    <source>
        <strain evidence="2 3">22507_15_FS</strain>
    </source>
</reference>
<dbReference type="OrthoDB" id="6365487at2"/>
<dbReference type="RefSeq" id="WP_160898726.1">
    <property type="nucleotide sequence ID" value="NZ_WMEX01000004.1"/>
</dbReference>
<accession>A0A9X4YB93</accession>
<evidence type="ECO:0000256" key="1">
    <source>
        <dbReference type="SAM" id="SignalP"/>
    </source>
</evidence>
<gene>
    <name evidence="2" type="ORF">GLW01_07925</name>
</gene>
<protein>
    <recommendedName>
        <fullName evidence="4">DUF4175 domain-containing protein</fullName>
    </recommendedName>
</protein>
<name>A0A9X4YB93_9GAMM</name>
<keyword evidence="3" id="KW-1185">Reference proteome</keyword>